<dbReference type="InterPro" id="IPR049468">
    <property type="entry name" value="Restrct_endonuc-II-like_dom"/>
</dbReference>
<accession>A0ABW0TDX7</accession>
<dbReference type="SUPFAM" id="SSF52980">
    <property type="entry name" value="Restriction endonuclease-like"/>
    <property type="match status" value="1"/>
</dbReference>
<keyword evidence="2" id="KW-0540">Nuclease</keyword>
<name>A0ABW0TDX7_9BACL</name>
<dbReference type="Gene3D" id="3.40.960.10">
    <property type="entry name" value="VSR Endonuclease"/>
    <property type="match status" value="1"/>
</dbReference>
<dbReference type="RefSeq" id="WP_381429727.1">
    <property type="nucleotide sequence ID" value="NZ_JBHSNO010000001.1"/>
</dbReference>
<evidence type="ECO:0000313" key="2">
    <source>
        <dbReference type="EMBL" id="MFC5587581.1"/>
    </source>
</evidence>
<evidence type="ECO:0000259" key="1">
    <source>
        <dbReference type="Pfam" id="PF18741"/>
    </source>
</evidence>
<protein>
    <submittedName>
        <fullName evidence="2">Endonuclease domain-containing protein</fullName>
    </submittedName>
</protein>
<gene>
    <name evidence="2" type="ORF">ACFPRA_01490</name>
</gene>
<dbReference type="Proteomes" id="UP001596109">
    <property type="component" value="Unassembled WGS sequence"/>
</dbReference>
<dbReference type="GO" id="GO:0004519">
    <property type="term" value="F:endonuclease activity"/>
    <property type="evidence" value="ECO:0007669"/>
    <property type="project" value="UniProtKB-KW"/>
</dbReference>
<keyword evidence="2" id="KW-0378">Hydrolase</keyword>
<organism evidence="2 3">
    <name type="scientific">Sporosarcina soli</name>
    <dbReference type="NCBI Taxonomy" id="334736"/>
    <lineage>
        <taxon>Bacteria</taxon>
        <taxon>Bacillati</taxon>
        <taxon>Bacillota</taxon>
        <taxon>Bacilli</taxon>
        <taxon>Bacillales</taxon>
        <taxon>Caryophanaceae</taxon>
        <taxon>Sporosarcina</taxon>
    </lineage>
</organism>
<dbReference type="EMBL" id="JBHSNO010000001">
    <property type="protein sequence ID" value="MFC5587581.1"/>
    <property type="molecule type" value="Genomic_DNA"/>
</dbReference>
<reference evidence="3" key="1">
    <citation type="journal article" date="2019" name="Int. J. Syst. Evol. Microbiol.">
        <title>The Global Catalogue of Microorganisms (GCM) 10K type strain sequencing project: providing services to taxonomists for standard genome sequencing and annotation.</title>
        <authorList>
            <consortium name="The Broad Institute Genomics Platform"/>
            <consortium name="The Broad Institute Genome Sequencing Center for Infectious Disease"/>
            <person name="Wu L."/>
            <person name="Ma J."/>
        </authorList>
    </citation>
    <scope>NUCLEOTIDE SEQUENCE [LARGE SCALE GENOMIC DNA]</scope>
    <source>
        <strain evidence="3">CGMCC 4.1434</strain>
    </source>
</reference>
<evidence type="ECO:0000313" key="3">
    <source>
        <dbReference type="Proteomes" id="UP001596109"/>
    </source>
</evidence>
<proteinExistence type="predicted"/>
<comment type="caution">
    <text evidence="2">The sequence shown here is derived from an EMBL/GenBank/DDBJ whole genome shotgun (WGS) entry which is preliminary data.</text>
</comment>
<keyword evidence="3" id="KW-1185">Reference proteome</keyword>
<feature type="domain" description="Restriction endonuclease type II-like" evidence="1">
    <location>
        <begin position="88"/>
        <end position="167"/>
    </location>
</feature>
<dbReference type="Pfam" id="PF18741">
    <property type="entry name" value="MTES_1575"/>
    <property type="match status" value="1"/>
</dbReference>
<sequence length="176" mass="20258">MKLIYRDYENSSLLNEVNDGIQKLPETVQNLLTTKVLNKLEYLLADLEDCDSPIEQLLFVALSSRIDIAFGLGTSIRNHFLEAQREIRVNERRYRVDIFIVVENYDGDSFAFAIECDGHDFHQKTKEQVARDKKRERDLMSAGCRVIRFTGSEIVDNPDGCATEVFKIIHTSVQLK</sequence>
<dbReference type="InterPro" id="IPR011335">
    <property type="entry name" value="Restrct_endonuc-II-like"/>
</dbReference>
<keyword evidence="2" id="KW-0255">Endonuclease</keyword>